<evidence type="ECO:0000256" key="1">
    <source>
        <dbReference type="SAM" id="MobiDB-lite"/>
    </source>
</evidence>
<feature type="region of interest" description="Disordered" evidence="1">
    <location>
        <begin position="221"/>
        <end position="241"/>
    </location>
</feature>
<dbReference type="AlphaFoldDB" id="A0A084ATJ8"/>
<keyword evidence="3" id="KW-1185">Reference proteome</keyword>
<name>A0A084ATJ8_STACB</name>
<dbReference type="HOGENOM" id="CLU_631891_0_0_1"/>
<proteinExistence type="predicted"/>
<dbReference type="SUPFAM" id="SSF55729">
    <property type="entry name" value="Acyl-CoA N-acyltransferases (Nat)"/>
    <property type="match status" value="1"/>
</dbReference>
<organism evidence="2 3">
    <name type="scientific">Stachybotrys chartarum (strain CBS 109288 / IBT 7711)</name>
    <name type="common">Toxic black mold</name>
    <name type="synonym">Stilbospora chartarum</name>
    <dbReference type="NCBI Taxonomy" id="1280523"/>
    <lineage>
        <taxon>Eukaryota</taxon>
        <taxon>Fungi</taxon>
        <taxon>Dikarya</taxon>
        <taxon>Ascomycota</taxon>
        <taxon>Pezizomycotina</taxon>
        <taxon>Sordariomycetes</taxon>
        <taxon>Hypocreomycetidae</taxon>
        <taxon>Hypocreales</taxon>
        <taxon>Stachybotryaceae</taxon>
        <taxon>Stachybotrys</taxon>
    </lineage>
</organism>
<dbReference type="InterPro" id="IPR016181">
    <property type="entry name" value="Acyl_CoA_acyltransferase"/>
</dbReference>
<gene>
    <name evidence="2" type="ORF">S7711_10368</name>
</gene>
<accession>A0A084ATJ8</accession>
<feature type="compositionally biased region" description="Polar residues" evidence="1">
    <location>
        <begin position="223"/>
        <end position="241"/>
    </location>
</feature>
<dbReference type="Gene3D" id="3.40.630.30">
    <property type="match status" value="1"/>
</dbReference>
<feature type="compositionally biased region" description="Basic and acidic residues" evidence="1">
    <location>
        <begin position="186"/>
        <end position="195"/>
    </location>
</feature>
<feature type="compositionally biased region" description="Basic and acidic residues" evidence="1">
    <location>
        <begin position="8"/>
        <end position="20"/>
    </location>
</feature>
<feature type="region of interest" description="Disordered" evidence="1">
    <location>
        <begin position="1"/>
        <end position="20"/>
    </location>
</feature>
<dbReference type="Proteomes" id="UP000028045">
    <property type="component" value="Unassembled WGS sequence"/>
</dbReference>
<sequence length="434" mass="48179">MDVSSQPYHDDATSKAENEGQEYEKPYVWIEDMSMDDLDEWHELRTDAEAAELCRETVSASLEESKVSLEYHIDEVTEGQWALKKTVFLKSKPGALAAAAAFIYTSGPSPYGLQLRFEVLRKYRHHGVAYKGLQMFLNEYWRRERFGPYDKMFRGVTEPPDDLGSTRRANSPTLRFADDPGVANTEDPKSAEKASSEPNRLASLYRWGLVDGFSMMRDDNDETGVSLQAPCSASQPTDASSTPISIHAPTMPMPAAGTQAASSTNQETDVPIDRPPAPATLYSFSSAMTELQLPLRVHPGDVDGFVLFDKGTAIDSDSATLSLSPRAKTPDDQQLYPAMEAIQMPTYLTLVWLGYLVDFKVLNGDTTNAQDGQVKVSILPCFIGQLPLASQNPTDIGCWPTFEVMPPYCSFEWRRCQPRISRADPRASAVRFGK</sequence>
<reference evidence="2 3" key="1">
    <citation type="journal article" date="2014" name="BMC Genomics">
        <title>Comparative genome sequencing reveals chemotype-specific gene clusters in the toxigenic black mold Stachybotrys.</title>
        <authorList>
            <person name="Semeiks J."/>
            <person name="Borek D."/>
            <person name="Otwinowski Z."/>
            <person name="Grishin N.V."/>
        </authorList>
    </citation>
    <scope>NUCLEOTIDE SEQUENCE [LARGE SCALE GENOMIC DNA]</scope>
    <source>
        <strain evidence="3">CBS 109288 / IBT 7711</strain>
    </source>
</reference>
<evidence type="ECO:0000313" key="3">
    <source>
        <dbReference type="Proteomes" id="UP000028045"/>
    </source>
</evidence>
<dbReference type="OrthoDB" id="4072826at2759"/>
<evidence type="ECO:0000313" key="2">
    <source>
        <dbReference type="EMBL" id="KEY68627.1"/>
    </source>
</evidence>
<dbReference type="EMBL" id="KL648566">
    <property type="protein sequence ID" value="KEY68627.1"/>
    <property type="molecule type" value="Genomic_DNA"/>
</dbReference>
<feature type="region of interest" description="Disordered" evidence="1">
    <location>
        <begin position="154"/>
        <end position="197"/>
    </location>
</feature>
<protein>
    <submittedName>
        <fullName evidence="2">Uncharacterized protein</fullName>
    </submittedName>
</protein>